<keyword evidence="9 12" id="KW-0648">Protein biosynthesis</keyword>
<dbReference type="EMBL" id="VLTO01000115">
    <property type="protein sequence ID" value="KAA0163084.1"/>
    <property type="molecule type" value="Genomic_DNA"/>
</dbReference>
<dbReference type="PANTHER" id="PTHR11777:SF9">
    <property type="entry name" value="ALANINE--TRNA LIGASE, CYTOPLASMIC"/>
    <property type="match status" value="1"/>
</dbReference>
<dbReference type="Proteomes" id="UP000323011">
    <property type="component" value="Unassembled WGS sequence"/>
</dbReference>
<organism evidence="16 17">
    <name type="scientific">Cafeteria roenbergensis</name>
    <name type="common">Marine flagellate</name>
    <dbReference type="NCBI Taxonomy" id="33653"/>
    <lineage>
        <taxon>Eukaryota</taxon>
        <taxon>Sar</taxon>
        <taxon>Stramenopiles</taxon>
        <taxon>Bigyra</taxon>
        <taxon>Opalozoa</taxon>
        <taxon>Bicosoecida</taxon>
        <taxon>Cafeteriaceae</taxon>
        <taxon>Cafeteria</taxon>
    </lineage>
</organism>
<reference evidence="17 18" key="1">
    <citation type="submission" date="2019-07" db="EMBL/GenBank/DDBJ databases">
        <title>Genomes of Cafeteria roenbergensis.</title>
        <authorList>
            <person name="Fischer M.G."/>
            <person name="Hackl T."/>
            <person name="Roman M."/>
        </authorList>
    </citation>
    <scope>NUCLEOTIDE SEQUENCE [LARGE SCALE GENOMIC DNA]</scope>
    <source>
        <strain evidence="14 18">BVI</strain>
        <strain evidence="16 17">E4-10P</strain>
        <strain evidence="15 19">RCC970-E3</strain>
    </source>
</reference>
<evidence type="ECO:0000256" key="9">
    <source>
        <dbReference type="ARBA" id="ARBA00022917"/>
    </source>
</evidence>
<proteinExistence type="inferred from homology"/>
<dbReference type="InterPro" id="IPR018164">
    <property type="entry name" value="Ala-tRNA-synth_IIc_N"/>
</dbReference>
<name>A0A5A8DEP1_CAFRO</name>
<evidence type="ECO:0000256" key="4">
    <source>
        <dbReference type="ARBA" id="ARBA00022723"/>
    </source>
</evidence>
<keyword evidence="10 12" id="KW-0030">Aminoacyl-tRNA synthetase</keyword>
<keyword evidence="2 12" id="KW-0820">tRNA-binding</keyword>
<dbReference type="GO" id="GO:0005739">
    <property type="term" value="C:mitochondrion"/>
    <property type="evidence" value="ECO:0007669"/>
    <property type="project" value="UniProtKB-SubCell"/>
</dbReference>
<evidence type="ECO:0000313" key="17">
    <source>
        <dbReference type="Proteomes" id="UP000322899"/>
    </source>
</evidence>
<keyword evidence="12" id="KW-0496">Mitochondrion</keyword>
<keyword evidence="3 12" id="KW-0436">Ligase</keyword>
<evidence type="ECO:0000259" key="13">
    <source>
        <dbReference type="PROSITE" id="PS50860"/>
    </source>
</evidence>
<dbReference type="Pfam" id="PF01411">
    <property type="entry name" value="tRNA-synt_2c"/>
    <property type="match status" value="1"/>
</dbReference>
<comment type="cofactor">
    <cofactor evidence="12">
        <name>Zn(2+)</name>
        <dbReference type="ChEBI" id="CHEBI:29105"/>
    </cofactor>
    <text evidence="12">Binds 1 zinc ion per subunit.</text>
</comment>
<accession>A0A5A8DEP1</accession>
<comment type="caution">
    <text evidence="16">The sequence shown here is derived from an EMBL/GenBank/DDBJ whole genome shotgun (WGS) entry which is preliminary data.</text>
</comment>
<dbReference type="GO" id="GO:0004813">
    <property type="term" value="F:alanine-tRNA ligase activity"/>
    <property type="evidence" value="ECO:0007669"/>
    <property type="project" value="UniProtKB-UniRule"/>
</dbReference>
<comment type="function">
    <text evidence="12">Catalyzes the attachment of alanine to tRNA(Ala) in a two-step reaction: alanine is first activated by ATP to form Ala-AMP and then transferred to the acceptor end of tRNA(Ala). Also edits incorrectly charged tRNA(Ala) via its editing domain.</text>
</comment>
<keyword evidence="18" id="KW-1185">Reference proteome</keyword>
<dbReference type="InterPro" id="IPR045864">
    <property type="entry name" value="aa-tRNA-synth_II/BPL/LPL"/>
</dbReference>
<gene>
    <name evidence="16" type="ORF">FNF27_07991</name>
    <name evidence="15" type="ORF">FNF28_06402</name>
    <name evidence="14" type="ORF">FNF29_03567</name>
</gene>
<comment type="subunit">
    <text evidence="12">Monomer.</text>
</comment>
<dbReference type="OMA" id="NKKDNFW"/>
<evidence type="ECO:0000256" key="6">
    <source>
        <dbReference type="ARBA" id="ARBA00022833"/>
    </source>
</evidence>
<evidence type="ECO:0000313" key="16">
    <source>
        <dbReference type="EMBL" id="KAA0163084.1"/>
    </source>
</evidence>
<evidence type="ECO:0000313" key="14">
    <source>
        <dbReference type="EMBL" id="KAA0153048.1"/>
    </source>
</evidence>
<evidence type="ECO:0000256" key="12">
    <source>
        <dbReference type="HAMAP-Rule" id="MF_03133"/>
    </source>
</evidence>
<evidence type="ECO:0000256" key="10">
    <source>
        <dbReference type="ARBA" id="ARBA00023146"/>
    </source>
</evidence>
<keyword evidence="7 12" id="KW-0067">ATP-binding</keyword>
<dbReference type="FunFam" id="3.30.980.10:FF:000004">
    <property type="entry name" value="Alanine--tRNA ligase, cytoplasmic"/>
    <property type="match status" value="1"/>
</dbReference>
<protein>
    <recommendedName>
        <fullName evidence="12">Alanine--tRNA ligase</fullName>
        <ecNumber evidence="12">6.1.1.7</ecNumber>
    </recommendedName>
    <alternativeName>
        <fullName evidence="12">Alanyl-tRNA synthetase</fullName>
        <shortName evidence="12">AlaRS</shortName>
    </alternativeName>
</protein>
<dbReference type="GO" id="GO:0070143">
    <property type="term" value="P:mitochondrial alanyl-tRNA aminoacylation"/>
    <property type="evidence" value="ECO:0007669"/>
    <property type="project" value="UniProtKB-UniRule"/>
</dbReference>
<feature type="binding site" evidence="12">
    <location>
        <position position="775"/>
    </location>
    <ligand>
        <name>Zn(2+)</name>
        <dbReference type="ChEBI" id="CHEBI:29105"/>
    </ligand>
</feature>
<evidence type="ECO:0000313" key="19">
    <source>
        <dbReference type="Proteomes" id="UP000324907"/>
    </source>
</evidence>
<keyword evidence="8 12" id="KW-0694">RNA-binding</keyword>
<dbReference type="PRINTS" id="PR00980">
    <property type="entry name" value="TRNASYNTHALA"/>
</dbReference>
<comment type="domain">
    <text evidence="12">Consists of three domains; the N-terminal catalytic domain, the editing domain and the C-terminal C-Ala domain. The editing domain removes incorrectly charged amino acids, while the C-Ala domain, along with tRNA(Ala), serves as a bridge to cooperatively bring together the editing and aminoacylation centers thus stimulating deacylation of misacylated tRNAs.</text>
</comment>
<dbReference type="NCBIfam" id="TIGR00344">
    <property type="entry name" value="alaS"/>
    <property type="match status" value="1"/>
</dbReference>
<dbReference type="AlphaFoldDB" id="A0A5A8DEP1"/>
<dbReference type="HAMAP" id="MF_00036_B">
    <property type="entry name" value="Ala_tRNA_synth_B"/>
    <property type="match status" value="1"/>
</dbReference>
<dbReference type="Gene3D" id="3.30.930.10">
    <property type="entry name" value="Bira Bifunctional Protein, Domain 2"/>
    <property type="match status" value="1"/>
</dbReference>
<dbReference type="FunFam" id="3.30.930.10:FF:000011">
    <property type="entry name" value="Alanine--tRNA ligase, cytoplasmic"/>
    <property type="match status" value="1"/>
</dbReference>
<evidence type="ECO:0000256" key="5">
    <source>
        <dbReference type="ARBA" id="ARBA00022741"/>
    </source>
</evidence>
<evidence type="ECO:0000313" key="15">
    <source>
        <dbReference type="EMBL" id="KAA0158102.1"/>
    </source>
</evidence>
<dbReference type="OrthoDB" id="2423964at2759"/>
<keyword evidence="5 12" id="KW-0547">Nucleotide-binding</keyword>
<comment type="similarity">
    <text evidence="1">Belongs to the class-II aminoacyl-tRNA synthetase family. Alax-L subfamily.</text>
</comment>
<dbReference type="GO" id="GO:0000049">
    <property type="term" value="F:tRNA binding"/>
    <property type="evidence" value="ECO:0007669"/>
    <property type="project" value="UniProtKB-KW"/>
</dbReference>
<dbReference type="EMBL" id="VLTN01000018">
    <property type="protein sequence ID" value="KAA0153048.1"/>
    <property type="molecule type" value="Genomic_DNA"/>
</dbReference>
<feature type="binding site" evidence="12">
    <location>
        <position position="771"/>
    </location>
    <ligand>
        <name>Zn(2+)</name>
        <dbReference type="ChEBI" id="CHEBI:29105"/>
    </ligand>
</feature>
<dbReference type="InterPro" id="IPR018163">
    <property type="entry name" value="Thr/Ala-tRNA-synth_IIc_edit"/>
</dbReference>
<sequence length="1018" mass="108645">MAAAAAATSRSPVNIADVAKASAVASAAGLEWPVSKVRQDFIDFFVTKKDHKFVKSSPVVPHDDPTLLFANAGMNQFKAIFTGTADPSGPLAGLTRAANSQKCIRAGGKHNDLDDVGRDTYHHTFFEMMGNWSFSDFFKREAIEWAWELLTEVYKMPKDRMYATYFEGDDDVPADIEARDIWLSLGLPENRVIASNKADNFWEMGDTGPCGPCSEIHFDRIGGRDASHLVNMDDPDVIEIWNLVFIQYFRSEDSSLSRLPHNHVDTGMGLERVTGILQDVRSNYDTDIFRPLFASIRAATRCPAQPEGCREYTGKLGKEDTDGVDMAYRVVADHIRTLTFAITDGAVPSSEGRGYVLRRVLRRAVRFGDEKLGAPRGFFSTLVPAVVELFGEAYPELAGKAAFVQEVLADEESSFNRTLRKGRDQFEKHAAALEAAGETVLPGPVAFFLYDSMGFPVDLTQIMAEERGLTVDVEGFNEAMERQREASRSSRRSGGGVMLKLEAEQTAELAARGVEPTDTDAKYEWYVKPSAVIKAIWAPSTGGFVAEGDSVDASAGPIGVILDKSPFYYESGGQESDTGVIAVAADAAAAAAADADDDIEDGSTGVFDVDGAQAFAGFALHMGTVRSGALTVGSTVRSAVDYQRRELLAPNHTMTHVLNFALRKVLGGTVDQKGSMVAADKLRFDFNSSGALTGEQVKAVEDIVNGVISSALPVYNKVVPLADGRSIETLRAVFGETYPDPVRVVSVGAKVEDLVADPANAEWADLSVEFCGGTHLRNTSAAGRFAIVEEVAVAKGIRRIVAVTKDAATDAFDKGEELLSRFSVARSMPWRRLQDETPALKAALDAWTMPAHVKSALRAELAELEKKVFREKKADLEKVTAAIAADVVAAARAAAEAGAAPVVFRIEGDGADPKAMAAVVKEVTKVFKSGTGYGPTLVWFADADKFAAAAIVPKDSAVAAKAWVEAAIGAADGTVRPAKNGLSAQVAGKAGEDTAALGDRATAFVGAGAAAAAAAATA</sequence>
<evidence type="ECO:0000256" key="2">
    <source>
        <dbReference type="ARBA" id="ARBA00022555"/>
    </source>
</evidence>
<dbReference type="EC" id="6.1.1.7" evidence="12"/>
<dbReference type="SUPFAM" id="SSF55681">
    <property type="entry name" value="Class II aaRS and biotin synthetases"/>
    <property type="match status" value="1"/>
</dbReference>
<dbReference type="SMART" id="SM00863">
    <property type="entry name" value="tRNA_SAD"/>
    <property type="match status" value="1"/>
</dbReference>
<comment type="catalytic activity">
    <reaction evidence="11 12">
        <text>tRNA(Ala) + L-alanine + ATP = L-alanyl-tRNA(Ala) + AMP + diphosphate</text>
        <dbReference type="Rhea" id="RHEA:12540"/>
        <dbReference type="Rhea" id="RHEA-COMP:9657"/>
        <dbReference type="Rhea" id="RHEA-COMP:9923"/>
        <dbReference type="ChEBI" id="CHEBI:30616"/>
        <dbReference type="ChEBI" id="CHEBI:33019"/>
        <dbReference type="ChEBI" id="CHEBI:57972"/>
        <dbReference type="ChEBI" id="CHEBI:78442"/>
        <dbReference type="ChEBI" id="CHEBI:78497"/>
        <dbReference type="ChEBI" id="CHEBI:456215"/>
        <dbReference type="EC" id="6.1.1.7"/>
    </reaction>
</comment>
<dbReference type="EMBL" id="VLTL01000160">
    <property type="protein sequence ID" value="KAA0158102.1"/>
    <property type="molecule type" value="Genomic_DNA"/>
</dbReference>
<evidence type="ECO:0000256" key="1">
    <source>
        <dbReference type="ARBA" id="ARBA00008429"/>
    </source>
</evidence>
<dbReference type="InterPro" id="IPR018165">
    <property type="entry name" value="Ala-tRNA-synth_IIc_core"/>
</dbReference>
<feature type="domain" description="Alanyl-transfer RNA synthetases family profile" evidence="13">
    <location>
        <begin position="32"/>
        <end position="814"/>
    </location>
</feature>
<dbReference type="SUPFAM" id="SSF50447">
    <property type="entry name" value="Translation proteins"/>
    <property type="match status" value="1"/>
</dbReference>
<dbReference type="PANTHER" id="PTHR11777">
    <property type="entry name" value="ALANYL-TRNA SYNTHETASE"/>
    <property type="match status" value="1"/>
</dbReference>
<dbReference type="GO" id="GO:0005524">
    <property type="term" value="F:ATP binding"/>
    <property type="evidence" value="ECO:0007669"/>
    <property type="project" value="UniProtKB-UniRule"/>
</dbReference>
<dbReference type="Pfam" id="PF07973">
    <property type="entry name" value="tRNA_SAD"/>
    <property type="match status" value="1"/>
</dbReference>
<dbReference type="GO" id="GO:0008270">
    <property type="term" value="F:zinc ion binding"/>
    <property type="evidence" value="ECO:0007669"/>
    <property type="project" value="UniProtKB-UniRule"/>
</dbReference>
<feature type="binding site" evidence="12">
    <location>
        <position position="652"/>
    </location>
    <ligand>
        <name>Zn(2+)</name>
        <dbReference type="ChEBI" id="CHEBI:29105"/>
    </ligand>
</feature>
<dbReference type="InterPro" id="IPR018162">
    <property type="entry name" value="Ala-tRNA-ligase_IIc_anticod-bd"/>
</dbReference>
<evidence type="ECO:0000313" key="18">
    <source>
        <dbReference type="Proteomes" id="UP000323011"/>
    </source>
</evidence>
<dbReference type="Gene3D" id="2.40.30.130">
    <property type="match status" value="1"/>
</dbReference>
<dbReference type="InterPro" id="IPR012947">
    <property type="entry name" value="tRNA_SAD"/>
</dbReference>
<evidence type="ECO:0000256" key="7">
    <source>
        <dbReference type="ARBA" id="ARBA00022840"/>
    </source>
</evidence>
<dbReference type="InterPro" id="IPR009000">
    <property type="entry name" value="Transl_B-barrel_sf"/>
</dbReference>
<evidence type="ECO:0000256" key="3">
    <source>
        <dbReference type="ARBA" id="ARBA00022598"/>
    </source>
</evidence>
<feature type="binding site" evidence="12">
    <location>
        <position position="656"/>
    </location>
    <ligand>
        <name>Zn(2+)</name>
        <dbReference type="ChEBI" id="CHEBI:29105"/>
    </ligand>
</feature>
<dbReference type="Proteomes" id="UP000324907">
    <property type="component" value="Unassembled WGS sequence"/>
</dbReference>
<keyword evidence="6 12" id="KW-0862">Zinc</keyword>
<keyword evidence="12" id="KW-0963">Cytoplasm</keyword>
<dbReference type="InterPro" id="IPR002318">
    <property type="entry name" value="Ala-tRNA-lgiase_IIc"/>
</dbReference>
<keyword evidence="4 12" id="KW-0479">Metal-binding</keyword>
<evidence type="ECO:0000256" key="8">
    <source>
        <dbReference type="ARBA" id="ARBA00022884"/>
    </source>
</evidence>
<dbReference type="SUPFAM" id="SSF101353">
    <property type="entry name" value="Putative anticodon-binding domain of alanyl-tRNA synthetase (AlaRS)"/>
    <property type="match status" value="1"/>
</dbReference>
<dbReference type="SUPFAM" id="SSF55186">
    <property type="entry name" value="ThrRS/AlaRS common domain"/>
    <property type="match status" value="1"/>
</dbReference>
<evidence type="ECO:0000256" key="11">
    <source>
        <dbReference type="ARBA" id="ARBA00048300"/>
    </source>
</evidence>
<dbReference type="PROSITE" id="PS50860">
    <property type="entry name" value="AA_TRNA_LIGASE_II_ALA"/>
    <property type="match status" value="1"/>
</dbReference>
<dbReference type="InterPro" id="IPR050058">
    <property type="entry name" value="Ala-tRNA_ligase"/>
</dbReference>
<comment type="subcellular location">
    <subcellularLocation>
        <location evidence="12">Mitochondrion</location>
    </subcellularLocation>
    <subcellularLocation>
        <location evidence="12">Cytoplasm</location>
    </subcellularLocation>
</comment>
<dbReference type="GO" id="GO:0002161">
    <property type="term" value="F:aminoacyl-tRNA deacylase activity"/>
    <property type="evidence" value="ECO:0007669"/>
    <property type="project" value="TreeGrafter"/>
</dbReference>
<dbReference type="Gene3D" id="3.30.980.10">
    <property type="entry name" value="Threonyl-trna Synthetase, Chain A, domain 2"/>
    <property type="match status" value="1"/>
</dbReference>
<dbReference type="CDD" id="cd00673">
    <property type="entry name" value="AlaRS_core"/>
    <property type="match status" value="1"/>
</dbReference>
<dbReference type="Proteomes" id="UP000322899">
    <property type="component" value="Unassembled WGS sequence"/>
</dbReference>
<dbReference type="InterPro" id="IPR023033">
    <property type="entry name" value="Ala_tRNA_ligase_euk/bac"/>
</dbReference>